<dbReference type="SUPFAM" id="SSF118290">
    <property type="entry name" value="WRKY DNA-binding domain"/>
    <property type="match status" value="2"/>
</dbReference>
<evidence type="ECO:0000313" key="9">
    <source>
        <dbReference type="Proteomes" id="UP001515500"/>
    </source>
</evidence>
<evidence type="ECO:0000256" key="3">
    <source>
        <dbReference type="ARBA" id="ARBA00023015"/>
    </source>
</evidence>
<dbReference type="InterPro" id="IPR003657">
    <property type="entry name" value="WRKY_dom"/>
</dbReference>
<keyword evidence="9" id="KW-1185">Reference proteome</keyword>
<dbReference type="GO" id="GO:0003700">
    <property type="term" value="F:DNA-binding transcription factor activity"/>
    <property type="evidence" value="ECO:0007669"/>
    <property type="project" value="InterPro"/>
</dbReference>
<dbReference type="GeneID" id="120273029"/>
<dbReference type="GO" id="GO:0005634">
    <property type="term" value="C:nucleus"/>
    <property type="evidence" value="ECO:0007669"/>
    <property type="project" value="UniProtKB-SubCell"/>
</dbReference>
<comment type="subcellular location">
    <subcellularLocation>
        <location evidence="1">Nucleus</location>
    </subcellularLocation>
</comment>
<dbReference type="PANTHER" id="PTHR31221:SF90">
    <property type="entry name" value="WRKY TRANSCRIPTION FACTOR 44"/>
    <property type="match status" value="1"/>
</dbReference>
<accession>A0AB40CAZ2</accession>
<dbReference type="GO" id="GO:0043565">
    <property type="term" value="F:sequence-specific DNA binding"/>
    <property type="evidence" value="ECO:0007669"/>
    <property type="project" value="InterPro"/>
</dbReference>
<dbReference type="PROSITE" id="PS50811">
    <property type="entry name" value="WRKY"/>
    <property type="match status" value="2"/>
</dbReference>
<name>A0AB40CAZ2_DIOCR</name>
<dbReference type="FunFam" id="2.20.25.80:FF:000006">
    <property type="entry name" value="WRKY transcription factor"/>
    <property type="match status" value="2"/>
</dbReference>
<keyword evidence="6" id="KW-0539">Nucleus</keyword>
<dbReference type="Gene3D" id="2.20.25.80">
    <property type="entry name" value="WRKY domain"/>
    <property type="match status" value="2"/>
</dbReference>
<feature type="compositionally biased region" description="Basic and acidic residues" evidence="7">
    <location>
        <begin position="1"/>
        <end position="10"/>
    </location>
</feature>
<dbReference type="Proteomes" id="UP001515500">
    <property type="component" value="Chromosome 12"/>
</dbReference>
<keyword evidence="5" id="KW-0804">Transcription</keyword>
<evidence type="ECO:0000313" key="10">
    <source>
        <dbReference type="RefSeq" id="XP_039135598.1"/>
    </source>
</evidence>
<evidence type="ECO:0000256" key="5">
    <source>
        <dbReference type="ARBA" id="ARBA00023163"/>
    </source>
</evidence>
<feature type="compositionally biased region" description="Polar residues" evidence="7">
    <location>
        <begin position="228"/>
        <end position="247"/>
    </location>
</feature>
<feature type="region of interest" description="Disordered" evidence="7">
    <location>
        <begin position="1"/>
        <end position="50"/>
    </location>
</feature>
<feature type="domain" description="WRKY" evidence="8">
    <location>
        <begin position="161"/>
        <end position="218"/>
    </location>
</feature>
<evidence type="ECO:0000313" key="11">
    <source>
        <dbReference type="RefSeq" id="XP_039135599.1"/>
    </source>
</evidence>
<dbReference type="RefSeq" id="XP_039135599.1">
    <property type="nucleotide sequence ID" value="XM_039279665.1"/>
</dbReference>
<evidence type="ECO:0000313" key="12">
    <source>
        <dbReference type="RefSeq" id="XP_039135600.1"/>
    </source>
</evidence>
<dbReference type="PANTHER" id="PTHR31221">
    <property type="entry name" value="WRKY TRANSCRIPTION FACTOR PROTEIN 1-RELATED"/>
    <property type="match status" value="1"/>
</dbReference>
<dbReference type="RefSeq" id="XP_039135598.1">
    <property type="nucleotide sequence ID" value="XM_039279664.1"/>
</dbReference>
<feature type="compositionally biased region" description="Polar residues" evidence="7">
    <location>
        <begin position="28"/>
        <end position="45"/>
    </location>
</feature>
<sequence>MEDKNKEKTVVVKPVPWRPRSDFKSSKHTTTAGNVSSPSSSTEATNIIRPKTVRLRPSSNHFQAEIGPFLDHLSEPGAHDFSNLASKADASSFLPNLGNVDVGHEEMFVETMVQDQVLDRSKQQCQSFPTHRDQSNDVPMDVEQGSRSHQSAIAVDRSSYDGYNWRKYGQKQVKGSEYPRSYYKCTHPSCPVKKKVERSLEGHIAEIVYKGEHNHPKPQPPKHLLSETVGNANADSSGNTLSSNLNVERNDASESRLESHSEVGLSGIPSYSGKTGRHLTSTCHSDVASGTADAESSRVSSKRRRTEDQASVGEGDQGEPDVSSDGYHWRKYGQKVVKGNPYPRSYYKCTGLKCKVRKHVDRASDHSGSFITTYEGKHNHEMPFRNQSQ</sequence>
<protein>
    <submittedName>
        <fullName evidence="10 11">WRKY transcription factor 44-like</fullName>
    </submittedName>
</protein>
<feature type="domain" description="WRKY" evidence="8">
    <location>
        <begin position="318"/>
        <end position="383"/>
    </location>
</feature>
<keyword evidence="3" id="KW-0805">Transcription regulation</keyword>
<dbReference type="RefSeq" id="XP_039135600.1">
    <property type="nucleotide sequence ID" value="XM_039279666.1"/>
</dbReference>
<evidence type="ECO:0000256" key="1">
    <source>
        <dbReference type="ARBA" id="ARBA00004123"/>
    </source>
</evidence>
<dbReference type="InterPro" id="IPR044810">
    <property type="entry name" value="WRKY_plant"/>
</dbReference>
<dbReference type="SMART" id="SM00774">
    <property type="entry name" value="WRKY"/>
    <property type="match status" value="2"/>
</dbReference>
<evidence type="ECO:0000256" key="7">
    <source>
        <dbReference type="SAM" id="MobiDB-lite"/>
    </source>
</evidence>
<evidence type="ECO:0000256" key="2">
    <source>
        <dbReference type="ARBA" id="ARBA00022737"/>
    </source>
</evidence>
<reference evidence="10 11" key="1">
    <citation type="submission" date="2025-04" db="UniProtKB">
        <authorList>
            <consortium name="RefSeq"/>
        </authorList>
    </citation>
    <scope>IDENTIFICATION</scope>
</reference>
<keyword evidence="4" id="KW-0238">DNA-binding</keyword>
<evidence type="ECO:0000256" key="6">
    <source>
        <dbReference type="ARBA" id="ARBA00023242"/>
    </source>
</evidence>
<evidence type="ECO:0000259" key="8">
    <source>
        <dbReference type="PROSITE" id="PS50811"/>
    </source>
</evidence>
<dbReference type="Pfam" id="PF03106">
    <property type="entry name" value="WRKY"/>
    <property type="match status" value="2"/>
</dbReference>
<gene>
    <name evidence="10 11 12" type="primary">LOC120273029</name>
</gene>
<proteinExistence type="predicted"/>
<dbReference type="AlphaFoldDB" id="A0AB40CAZ2"/>
<feature type="compositionally biased region" description="Basic and acidic residues" evidence="7">
    <location>
        <begin position="248"/>
        <end position="261"/>
    </location>
</feature>
<feature type="region of interest" description="Disordered" evidence="7">
    <location>
        <begin position="127"/>
        <end position="151"/>
    </location>
</feature>
<organism evidence="9 11">
    <name type="scientific">Dioscorea cayennensis subsp. rotundata</name>
    <name type="common">White Guinea yam</name>
    <name type="synonym">Dioscorea rotundata</name>
    <dbReference type="NCBI Taxonomy" id="55577"/>
    <lineage>
        <taxon>Eukaryota</taxon>
        <taxon>Viridiplantae</taxon>
        <taxon>Streptophyta</taxon>
        <taxon>Embryophyta</taxon>
        <taxon>Tracheophyta</taxon>
        <taxon>Spermatophyta</taxon>
        <taxon>Magnoliopsida</taxon>
        <taxon>Liliopsida</taxon>
        <taxon>Dioscoreales</taxon>
        <taxon>Dioscoreaceae</taxon>
        <taxon>Dioscorea</taxon>
    </lineage>
</organism>
<feature type="region of interest" description="Disordered" evidence="7">
    <location>
        <begin position="210"/>
        <end position="327"/>
    </location>
</feature>
<keyword evidence="2" id="KW-0677">Repeat</keyword>
<evidence type="ECO:0000256" key="4">
    <source>
        <dbReference type="ARBA" id="ARBA00023125"/>
    </source>
</evidence>
<dbReference type="InterPro" id="IPR036576">
    <property type="entry name" value="WRKY_dom_sf"/>
</dbReference>